<organism evidence="2">
    <name type="scientific">Chromera velia CCMP2878</name>
    <dbReference type="NCBI Taxonomy" id="1169474"/>
    <lineage>
        <taxon>Eukaryota</taxon>
        <taxon>Sar</taxon>
        <taxon>Alveolata</taxon>
        <taxon>Colpodellida</taxon>
        <taxon>Chromeraceae</taxon>
        <taxon>Chromera</taxon>
    </lineage>
</organism>
<gene>
    <name evidence="2" type="ORF">Cvel_10543</name>
</gene>
<sequence>MTLDAINRLGEKIDDLKRVMEGRFEQLIATNQANFRLLMEALTASSNQTKYGLAALRADVVPILNAVSSKLDGLANYAAIKSASTHVGELRRDIKALEAPAPSQGPPSQTEENGRHRSAVIVCDRGAASEENGSAEAAALKEFGVGIIERLPIRFQLGAVVSVLESLSPQGGHWQAGLVGTTLSSQLPNTDSWRAATEAVFGFATSLQKTVFDPKHTHTGVLEQKGRLVKDVIEKGLRASAPYKALLKAFGDAALKVTESESVRTKEAAIMRSRDVLPCMETLSTCLPFLNELRILGRSRKEVTEQLRQLMRASQSERKLVVDRRVEGTVVTKNVNGQVVSGPTPRHASFEMSKDEEELRRGFEAVTPPAEMLLAHLLGIGSFSLALHIDEIQAGFVTIDARGRDGSQRNPRSVSATCRLEFRCGDQRVTLAERRGSGSIGSTVRSGGMRNQQAQDSWRANNEGGLSTWNQGELLTSRPLKDFKIKWGNPPTGVGSPPGTVSNLKVEGALTKAQETLSSRLVADDTVVTAYREATNFLGYVRMALNLSDCELPRTPVSPDPLAALERPQFLAQLLSKKSASEARRFVNEAAERVPSPRVKTVVPIDSVLTETNTGLDLLAFLNTFEFCTNEADQTESKLAQYIPEQFRIPRVRWTRDAVSVASSTTTGGSTRSEVFMGTLFSPTLVHQIPIAIKKFPVSSIGGRNPGVKEFLDACKVDSPHAISPIGLTQTAGGIWLLMERCDMSLCAYLDELKDAYDRDDHPQRHRLSFPLRRRTHLQLRSCAVCMQSTRRSLCTTTSRRRTFSSRLVTSSRCWWVWLLVDQ</sequence>
<dbReference type="AlphaFoldDB" id="A0A0G4I337"/>
<evidence type="ECO:0000313" key="2">
    <source>
        <dbReference type="EMBL" id="CEM51312.1"/>
    </source>
</evidence>
<dbReference type="EMBL" id="CDMZ01004910">
    <property type="protein sequence ID" value="CEM51312.1"/>
    <property type="molecule type" value="Genomic_DNA"/>
</dbReference>
<reference evidence="2" key="1">
    <citation type="submission" date="2014-11" db="EMBL/GenBank/DDBJ databases">
        <authorList>
            <person name="Otto D Thomas"/>
            <person name="Naeem Raeece"/>
        </authorList>
    </citation>
    <scope>NUCLEOTIDE SEQUENCE</scope>
</reference>
<protein>
    <submittedName>
        <fullName evidence="2">Uncharacterized protein</fullName>
    </submittedName>
</protein>
<evidence type="ECO:0000256" key="1">
    <source>
        <dbReference type="SAM" id="MobiDB-lite"/>
    </source>
</evidence>
<dbReference type="InterPro" id="IPR011009">
    <property type="entry name" value="Kinase-like_dom_sf"/>
</dbReference>
<accession>A0A0G4I337</accession>
<dbReference type="VEuPathDB" id="CryptoDB:Cvel_10543"/>
<dbReference type="SUPFAM" id="SSF56112">
    <property type="entry name" value="Protein kinase-like (PK-like)"/>
    <property type="match status" value="1"/>
</dbReference>
<proteinExistence type="predicted"/>
<name>A0A0G4I337_9ALVE</name>
<feature type="region of interest" description="Disordered" evidence="1">
    <location>
        <begin position="97"/>
        <end position="116"/>
    </location>
</feature>